<dbReference type="InterPro" id="IPR041679">
    <property type="entry name" value="DNA2/NAM7-like_C"/>
</dbReference>
<evidence type="ECO:0000256" key="2">
    <source>
        <dbReference type="ARBA" id="ARBA00022801"/>
    </source>
</evidence>
<sequence>MPERPPTPPTFLQNLIDGGPLHSQFSILETYYLVFPESDLTHFKVQKFLEKSPGPLGISPGYNERTKALNAIAVVGEVFCLVVEFKDRRTMGSRRRGRGRRRNRSRSEEDSDGTEEEAVGPKELTPQLRALQQVFDHPAGVYAFNLAPLALGLYSDFGLIVRHGINIQSANFDPEPEHELDESTPVAPKKRTNTSDGSIQFVDLQTEAKPQLDEGNPVSRQKGPDTPGGTGDLLNPLEAILACVGKAVTVLENNITSVFMDLTYHTQSTARDTPQNSSLRDMMMRAWISRFLATFENGPQTFGDVPAIDLGRFEHDQIAVLARVASDAFRLDYLKPLQTVHQFSESAVDGDIIRVTNDKFQNRLRRDRTLKVEVQNQQGARYNIASQAGDMSGRETFISKNNMSSNALVTTITSIGRDVPTRAEQQKGLIVLRTLQGKKGDIQENPWIKNIWFPPEGELSWPEEWTTKTTLPSTIPDSSLNPSQTRAVEHMLSPANDHRIVVVRGPPGTGKTSVIAKYVTTVIDAGGGGIWLVAKSNVAVKNIAEKLVKEKFLRWKLLVSKDFQVGWHEHLYQQILDRVIRSDRFMSVKSKELADCKVILCTLSMLSARLLKIFTRAVPIQTLVVDEASQIEIGDYFHAFEVAKGTLRKMCLIGDDKQLPPYGQEDLKNLRSVFEVKHLQGRIDLLDTQYRMPPQIGQFISDHVYDGELNSNPKHPITDKVLACRLVDAHGKEESDGMSFKNTSEATVILTIAQHLQAANKSYRIITPYDGQRNYIEQEMKKANMDWGDTCFNVDSFQGNEEDFIIVSLVRSRSIGFLSNQRRTNVMLTRCKKGMIVVTSRDFLTGIGSQSLVGDLMKNLEERLKSKAWLSKEEIESGRFWGE</sequence>
<evidence type="ECO:0000259" key="6">
    <source>
        <dbReference type="Pfam" id="PF13087"/>
    </source>
</evidence>
<dbReference type="Gene3D" id="3.40.50.300">
    <property type="entry name" value="P-loop containing nucleotide triphosphate hydrolases"/>
    <property type="match status" value="2"/>
</dbReference>
<feature type="region of interest" description="Disordered" evidence="5">
    <location>
        <begin position="172"/>
        <end position="231"/>
    </location>
</feature>
<dbReference type="InterPro" id="IPR050534">
    <property type="entry name" value="Coronavir_polyprotein_1ab"/>
</dbReference>
<reference evidence="7 8" key="1">
    <citation type="submission" date="2024-05" db="EMBL/GenBank/DDBJ databases">
        <title>A draft genome resource for the thread blight pathogen Marasmius tenuissimus strain MS-2.</title>
        <authorList>
            <person name="Yulfo-Soto G.E."/>
            <person name="Baruah I.K."/>
            <person name="Amoako-Attah I."/>
            <person name="Bukari Y."/>
            <person name="Meinhardt L.W."/>
            <person name="Bailey B.A."/>
            <person name="Cohen S.P."/>
        </authorList>
    </citation>
    <scope>NUCLEOTIDE SEQUENCE [LARGE SCALE GENOMIC DNA]</scope>
    <source>
        <strain evidence="7 8">MS-2</strain>
    </source>
</reference>
<organism evidence="7 8">
    <name type="scientific">Marasmius tenuissimus</name>
    <dbReference type="NCBI Taxonomy" id="585030"/>
    <lineage>
        <taxon>Eukaryota</taxon>
        <taxon>Fungi</taxon>
        <taxon>Dikarya</taxon>
        <taxon>Basidiomycota</taxon>
        <taxon>Agaricomycotina</taxon>
        <taxon>Agaricomycetes</taxon>
        <taxon>Agaricomycetidae</taxon>
        <taxon>Agaricales</taxon>
        <taxon>Marasmiineae</taxon>
        <taxon>Marasmiaceae</taxon>
        <taxon>Marasmius</taxon>
    </lineage>
</organism>
<comment type="caution">
    <text evidence="7">The sequence shown here is derived from an EMBL/GenBank/DDBJ whole genome shotgun (WGS) entry which is preliminary data.</text>
</comment>
<dbReference type="CDD" id="cd18808">
    <property type="entry name" value="SF1_C_Upf1"/>
    <property type="match status" value="1"/>
</dbReference>
<dbReference type="SUPFAM" id="SSF52540">
    <property type="entry name" value="P-loop containing nucleoside triphosphate hydrolases"/>
    <property type="match status" value="1"/>
</dbReference>
<evidence type="ECO:0000313" key="8">
    <source>
        <dbReference type="Proteomes" id="UP001437256"/>
    </source>
</evidence>
<dbReference type="Proteomes" id="UP001437256">
    <property type="component" value="Unassembled WGS sequence"/>
</dbReference>
<dbReference type="EMBL" id="JBBXMP010000052">
    <property type="protein sequence ID" value="KAL0065073.1"/>
    <property type="molecule type" value="Genomic_DNA"/>
</dbReference>
<accession>A0ABR2ZWA6</accession>
<keyword evidence="4" id="KW-0067">ATP-binding</keyword>
<dbReference type="InterPro" id="IPR047187">
    <property type="entry name" value="SF1_C_Upf1"/>
</dbReference>
<feature type="region of interest" description="Disordered" evidence="5">
    <location>
        <begin position="91"/>
        <end position="124"/>
    </location>
</feature>
<feature type="compositionally biased region" description="Acidic residues" evidence="5">
    <location>
        <begin position="109"/>
        <end position="118"/>
    </location>
</feature>
<keyword evidence="2" id="KW-0378">Hydrolase</keyword>
<dbReference type="PANTHER" id="PTHR43788:SF8">
    <property type="entry name" value="DNA-BINDING PROTEIN SMUBP-2"/>
    <property type="match status" value="1"/>
</dbReference>
<evidence type="ECO:0000256" key="1">
    <source>
        <dbReference type="ARBA" id="ARBA00022741"/>
    </source>
</evidence>
<feature type="domain" description="DNA2/NAM7 helicase-like C-terminal" evidence="6">
    <location>
        <begin position="672"/>
        <end position="841"/>
    </location>
</feature>
<proteinExistence type="predicted"/>
<dbReference type="Pfam" id="PF13087">
    <property type="entry name" value="AAA_12"/>
    <property type="match status" value="1"/>
</dbReference>
<evidence type="ECO:0000256" key="3">
    <source>
        <dbReference type="ARBA" id="ARBA00022806"/>
    </source>
</evidence>
<feature type="compositionally biased region" description="Basic residues" evidence="5">
    <location>
        <begin position="91"/>
        <end position="104"/>
    </location>
</feature>
<name>A0ABR2ZWA6_9AGAR</name>
<protein>
    <recommendedName>
        <fullName evidence="6">DNA2/NAM7 helicase-like C-terminal domain-containing protein</fullName>
    </recommendedName>
</protein>
<dbReference type="InterPro" id="IPR027417">
    <property type="entry name" value="P-loop_NTPase"/>
</dbReference>
<dbReference type="Pfam" id="PF13604">
    <property type="entry name" value="AAA_30"/>
    <property type="match status" value="1"/>
</dbReference>
<keyword evidence="1" id="KW-0547">Nucleotide-binding</keyword>
<gene>
    <name evidence="7" type="ORF">AAF712_007909</name>
</gene>
<evidence type="ECO:0000313" key="7">
    <source>
        <dbReference type="EMBL" id="KAL0065073.1"/>
    </source>
</evidence>
<keyword evidence="8" id="KW-1185">Reference proteome</keyword>
<keyword evidence="3" id="KW-0347">Helicase</keyword>
<dbReference type="PANTHER" id="PTHR43788">
    <property type="entry name" value="DNA2/NAM7 HELICASE FAMILY MEMBER"/>
    <property type="match status" value="1"/>
</dbReference>
<evidence type="ECO:0000256" key="4">
    <source>
        <dbReference type="ARBA" id="ARBA00022840"/>
    </source>
</evidence>
<evidence type="ECO:0000256" key="5">
    <source>
        <dbReference type="SAM" id="MobiDB-lite"/>
    </source>
</evidence>